<dbReference type="InterPro" id="IPR027417">
    <property type="entry name" value="P-loop_NTPase"/>
</dbReference>
<dbReference type="AlphaFoldDB" id="X1HID3"/>
<dbReference type="GO" id="GO:0005886">
    <property type="term" value="C:plasma membrane"/>
    <property type="evidence" value="ECO:0007669"/>
    <property type="project" value="TreeGrafter"/>
</dbReference>
<accession>X1HID3</accession>
<dbReference type="SUPFAM" id="SSF52540">
    <property type="entry name" value="P-loop containing nucleoside triphosphate hydrolases"/>
    <property type="match status" value="1"/>
</dbReference>
<feature type="non-terminal residue" evidence="2">
    <location>
        <position position="1"/>
    </location>
</feature>
<feature type="domain" description="ABC transporter" evidence="1">
    <location>
        <begin position="3"/>
        <end position="46"/>
    </location>
</feature>
<dbReference type="GO" id="GO:0005524">
    <property type="term" value="F:ATP binding"/>
    <property type="evidence" value="ECO:0007669"/>
    <property type="project" value="InterPro"/>
</dbReference>
<name>X1HID3_9ZZZZ</name>
<evidence type="ECO:0000313" key="2">
    <source>
        <dbReference type="EMBL" id="GAH45048.1"/>
    </source>
</evidence>
<dbReference type="EMBL" id="BARU01010104">
    <property type="protein sequence ID" value="GAH45048.1"/>
    <property type="molecule type" value="Genomic_DNA"/>
</dbReference>
<dbReference type="InterPro" id="IPR003439">
    <property type="entry name" value="ABC_transporter-like_ATP-bd"/>
</dbReference>
<organism evidence="2">
    <name type="scientific">marine sediment metagenome</name>
    <dbReference type="NCBI Taxonomy" id="412755"/>
    <lineage>
        <taxon>unclassified sequences</taxon>
        <taxon>metagenomes</taxon>
        <taxon>ecological metagenomes</taxon>
    </lineage>
</organism>
<dbReference type="GO" id="GO:0016887">
    <property type="term" value="F:ATP hydrolysis activity"/>
    <property type="evidence" value="ECO:0007669"/>
    <property type="project" value="InterPro"/>
</dbReference>
<sequence>QYLESVDLYSRKDHLPEELSGGEQQRVAIARALAHEPNIIYADEPTGNLDAVTGMKIIQLLKDISHNMDITVIICTHDHRAARETDRVYILQEGKVIEEKSNEIRERTSKKRK</sequence>
<gene>
    <name evidence="2" type="ORF">S03H2_19355</name>
</gene>
<protein>
    <recommendedName>
        <fullName evidence="1">ABC transporter domain-containing protein</fullName>
    </recommendedName>
</protein>
<dbReference type="InterPro" id="IPR015854">
    <property type="entry name" value="ABC_transpr_LolD-like"/>
</dbReference>
<dbReference type="PANTHER" id="PTHR24220">
    <property type="entry name" value="IMPORT ATP-BINDING PROTEIN"/>
    <property type="match status" value="1"/>
</dbReference>
<dbReference type="Pfam" id="PF00005">
    <property type="entry name" value="ABC_tran"/>
    <property type="match status" value="1"/>
</dbReference>
<comment type="caution">
    <text evidence="2">The sequence shown here is derived from an EMBL/GenBank/DDBJ whole genome shotgun (WGS) entry which is preliminary data.</text>
</comment>
<evidence type="ECO:0000259" key="1">
    <source>
        <dbReference type="Pfam" id="PF00005"/>
    </source>
</evidence>
<dbReference type="GO" id="GO:0022857">
    <property type="term" value="F:transmembrane transporter activity"/>
    <property type="evidence" value="ECO:0007669"/>
    <property type="project" value="TreeGrafter"/>
</dbReference>
<dbReference type="Gene3D" id="3.40.50.300">
    <property type="entry name" value="P-loop containing nucleotide triphosphate hydrolases"/>
    <property type="match status" value="1"/>
</dbReference>
<proteinExistence type="predicted"/>
<reference evidence="2" key="1">
    <citation type="journal article" date="2014" name="Front. Microbiol.">
        <title>High frequency of phylogenetically diverse reductive dehalogenase-homologous genes in deep subseafloor sedimentary metagenomes.</title>
        <authorList>
            <person name="Kawai M."/>
            <person name="Futagami T."/>
            <person name="Toyoda A."/>
            <person name="Takaki Y."/>
            <person name="Nishi S."/>
            <person name="Hori S."/>
            <person name="Arai W."/>
            <person name="Tsubouchi T."/>
            <person name="Morono Y."/>
            <person name="Uchiyama I."/>
            <person name="Ito T."/>
            <person name="Fujiyama A."/>
            <person name="Inagaki F."/>
            <person name="Takami H."/>
        </authorList>
    </citation>
    <scope>NUCLEOTIDE SEQUENCE</scope>
    <source>
        <strain evidence="2">Expedition CK06-06</strain>
    </source>
</reference>